<feature type="non-terminal residue" evidence="8">
    <location>
        <position position="243"/>
    </location>
</feature>
<name>A0A4P9XU15_9FUNG</name>
<evidence type="ECO:0000313" key="9">
    <source>
        <dbReference type="Proteomes" id="UP000271241"/>
    </source>
</evidence>
<reference evidence="9" key="1">
    <citation type="journal article" date="2018" name="Nat. Microbiol.">
        <title>Leveraging single-cell genomics to expand the fungal tree of life.</title>
        <authorList>
            <person name="Ahrendt S.R."/>
            <person name="Quandt C.A."/>
            <person name="Ciobanu D."/>
            <person name="Clum A."/>
            <person name="Salamov A."/>
            <person name="Andreopoulos B."/>
            <person name="Cheng J.F."/>
            <person name="Woyke T."/>
            <person name="Pelin A."/>
            <person name="Henrissat B."/>
            <person name="Reynolds N.K."/>
            <person name="Benny G.L."/>
            <person name="Smith M.E."/>
            <person name="James T.Y."/>
            <person name="Grigoriev I.V."/>
        </authorList>
    </citation>
    <scope>NUCLEOTIDE SEQUENCE [LARGE SCALE GENOMIC DNA]</scope>
    <source>
        <strain evidence="9">RSA 1356</strain>
    </source>
</reference>
<dbReference type="SMART" id="SM01399">
    <property type="entry name" value="Sybindin"/>
    <property type="match status" value="1"/>
</dbReference>
<dbReference type="GO" id="GO:0030008">
    <property type="term" value="C:TRAPP complex"/>
    <property type="evidence" value="ECO:0007669"/>
    <property type="project" value="UniProtKB-UniRule"/>
</dbReference>
<dbReference type="PANTHER" id="PTHR23249:SF16">
    <property type="entry name" value="TRAFFICKING PROTEIN PARTICLE COMPLEX SUBUNIT 1"/>
    <property type="match status" value="1"/>
</dbReference>
<feature type="compositionally biased region" description="Polar residues" evidence="7">
    <location>
        <begin position="72"/>
        <end position="111"/>
    </location>
</feature>
<evidence type="ECO:0000256" key="3">
    <source>
        <dbReference type="ARBA" id="ARBA00022892"/>
    </source>
</evidence>
<dbReference type="STRING" id="78915.A0A4P9XU15"/>
<protein>
    <recommendedName>
        <fullName evidence="6">Trafficking protein particle complex subunit</fullName>
    </recommendedName>
</protein>
<gene>
    <name evidence="8" type="ORF">THASP1DRAFT_7499</name>
</gene>
<feature type="region of interest" description="Disordered" evidence="7">
    <location>
        <begin position="22"/>
        <end position="41"/>
    </location>
</feature>
<dbReference type="InterPro" id="IPR007233">
    <property type="entry name" value="TRAPPC"/>
</dbReference>
<dbReference type="InterPro" id="IPR011012">
    <property type="entry name" value="Longin-like_dom_sf"/>
</dbReference>
<keyword evidence="3 6" id="KW-0931">ER-Golgi transport</keyword>
<dbReference type="GO" id="GO:0005783">
    <property type="term" value="C:endoplasmic reticulum"/>
    <property type="evidence" value="ECO:0007669"/>
    <property type="project" value="UniProtKB-SubCell"/>
</dbReference>
<comment type="subunit">
    <text evidence="6">Part of the multisubunit transport protein particle (TRAPP) complex.</text>
</comment>
<keyword evidence="9" id="KW-1185">Reference proteome</keyword>
<dbReference type="OrthoDB" id="3364529at2759"/>
<evidence type="ECO:0000256" key="1">
    <source>
        <dbReference type="ARBA" id="ARBA00022448"/>
    </source>
</evidence>
<evidence type="ECO:0000256" key="5">
    <source>
        <dbReference type="ARBA" id="ARBA00038167"/>
    </source>
</evidence>
<accession>A0A4P9XU15</accession>
<feature type="region of interest" description="Disordered" evidence="7">
    <location>
        <begin position="48"/>
        <end position="115"/>
    </location>
</feature>
<feature type="compositionally biased region" description="Polar residues" evidence="7">
    <location>
        <begin position="22"/>
        <end position="39"/>
    </location>
</feature>
<evidence type="ECO:0000256" key="2">
    <source>
        <dbReference type="ARBA" id="ARBA00022824"/>
    </source>
</evidence>
<dbReference type="EMBL" id="KZ992496">
    <property type="protein sequence ID" value="RKP09676.1"/>
    <property type="molecule type" value="Genomic_DNA"/>
</dbReference>
<keyword evidence="2 6" id="KW-0256">Endoplasmic reticulum</keyword>
<feature type="non-terminal residue" evidence="8">
    <location>
        <position position="1"/>
    </location>
</feature>
<dbReference type="Pfam" id="PF04099">
    <property type="entry name" value="Sybindin"/>
    <property type="match status" value="1"/>
</dbReference>
<evidence type="ECO:0000256" key="7">
    <source>
        <dbReference type="SAM" id="MobiDB-lite"/>
    </source>
</evidence>
<comment type="similarity">
    <text evidence="5">Belongs to the TRAPP small subunits family. BET5 subfamily.</text>
</comment>
<keyword evidence="1 6" id="KW-0813">Transport</keyword>
<dbReference type="AlphaFoldDB" id="A0A4P9XU15"/>
<evidence type="ECO:0000313" key="8">
    <source>
        <dbReference type="EMBL" id="RKP09676.1"/>
    </source>
</evidence>
<organism evidence="8 9">
    <name type="scientific">Thamnocephalis sphaerospora</name>
    <dbReference type="NCBI Taxonomy" id="78915"/>
    <lineage>
        <taxon>Eukaryota</taxon>
        <taxon>Fungi</taxon>
        <taxon>Fungi incertae sedis</taxon>
        <taxon>Zoopagomycota</taxon>
        <taxon>Zoopagomycotina</taxon>
        <taxon>Zoopagomycetes</taxon>
        <taxon>Zoopagales</taxon>
        <taxon>Sigmoideomycetaceae</taxon>
        <taxon>Thamnocephalis</taxon>
    </lineage>
</organism>
<dbReference type="Proteomes" id="UP000271241">
    <property type="component" value="Unassembled WGS sequence"/>
</dbReference>
<dbReference type="GO" id="GO:0006888">
    <property type="term" value="P:endoplasmic reticulum to Golgi vesicle-mediated transport"/>
    <property type="evidence" value="ECO:0007669"/>
    <property type="project" value="UniProtKB-UniRule"/>
</dbReference>
<dbReference type="Gene3D" id="3.30.450.70">
    <property type="match status" value="1"/>
</dbReference>
<dbReference type="GO" id="GO:0005794">
    <property type="term" value="C:Golgi apparatus"/>
    <property type="evidence" value="ECO:0007669"/>
    <property type="project" value="UniProtKB-SubCell"/>
</dbReference>
<evidence type="ECO:0000256" key="4">
    <source>
        <dbReference type="ARBA" id="ARBA00023034"/>
    </source>
</evidence>
<comment type="subcellular location">
    <subcellularLocation>
        <location evidence="6">Endoplasmic reticulum</location>
    </subcellularLocation>
    <subcellularLocation>
        <location evidence="6">Golgi apparatus</location>
        <location evidence="6">cis-Golgi network</location>
    </subcellularLocation>
</comment>
<sequence>IYSLYIFDRHCRCVYQHDCQRKQSGPLTPRTPRSSTFQFPLTPAAAPTTLGANSTVGTSSTATTSTLPTVSQLGNGTSTGSVNASQQHPFGSQTGTVGSDSIMSNTASVSGNGRLPSEEEAKLVYGVIYSLRSLCGKLSKNKSASNFLAYRTSHYKLHHYSTPSGLRFVLLTDPQAEQQRDLLHRIYAQCYVEYVTKNPLARVRGTVTDDAGNVMADDNAFPDEYEVECEKFRYVLNKFIRSL</sequence>
<dbReference type="SUPFAM" id="SSF64356">
    <property type="entry name" value="SNARE-like"/>
    <property type="match status" value="1"/>
</dbReference>
<evidence type="ECO:0000256" key="6">
    <source>
        <dbReference type="RuleBase" id="RU366065"/>
    </source>
</evidence>
<feature type="compositionally biased region" description="Low complexity" evidence="7">
    <location>
        <begin position="48"/>
        <end position="71"/>
    </location>
</feature>
<dbReference type="PANTHER" id="PTHR23249">
    <property type="entry name" value="TRAFFICKING PROTEIN PARTICLE COMPLEX SUBUNIT"/>
    <property type="match status" value="1"/>
</dbReference>
<keyword evidence="4 6" id="KW-0333">Golgi apparatus</keyword>
<proteinExistence type="inferred from homology"/>